<evidence type="ECO:0000313" key="4">
    <source>
        <dbReference type="EMBL" id="QEO17531.1"/>
    </source>
</evidence>
<dbReference type="CDD" id="cd00093">
    <property type="entry name" value="HTH_XRE"/>
    <property type="match status" value="1"/>
</dbReference>
<gene>
    <name evidence="4" type="ORF">FLP30_07200</name>
</gene>
<dbReference type="SUPFAM" id="SSF47413">
    <property type="entry name" value="lambda repressor-like DNA-binding domains"/>
    <property type="match status" value="1"/>
</dbReference>
<evidence type="ECO:0000256" key="1">
    <source>
        <dbReference type="ARBA" id="ARBA00023125"/>
    </source>
</evidence>
<dbReference type="Gene3D" id="1.10.260.40">
    <property type="entry name" value="lambda repressor-like DNA-binding domains"/>
    <property type="match status" value="1"/>
</dbReference>
<dbReference type="CDD" id="cd02209">
    <property type="entry name" value="cupin_XRE_C"/>
    <property type="match status" value="1"/>
</dbReference>
<keyword evidence="1" id="KW-0238">DNA-binding</keyword>
<dbReference type="InterPro" id="IPR050807">
    <property type="entry name" value="TransReg_Diox_bact_type"/>
</dbReference>
<dbReference type="InterPro" id="IPR013096">
    <property type="entry name" value="Cupin_2"/>
</dbReference>
<dbReference type="PROSITE" id="PS50943">
    <property type="entry name" value="HTH_CROC1"/>
    <property type="match status" value="1"/>
</dbReference>
<name>A0A5C1YNJ1_9PROT</name>
<evidence type="ECO:0000259" key="3">
    <source>
        <dbReference type="PROSITE" id="PS50943"/>
    </source>
</evidence>
<dbReference type="KEGG" id="acek:FLP30_07200"/>
<dbReference type="InterPro" id="IPR011051">
    <property type="entry name" value="RmlC_Cupin_sf"/>
</dbReference>
<dbReference type="OrthoDB" id="9805356at2"/>
<dbReference type="PANTHER" id="PTHR46797">
    <property type="entry name" value="HTH-TYPE TRANSCRIPTIONAL REGULATOR"/>
    <property type="match status" value="1"/>
</dbReference>
<organism evidence="4 5">
    <name type="scientific">Acetobacter vaccinii</name>
    <dbReference type="NCBI Taxonomy" id="2592655"/>
    <lineage>
        <taxon>Bacteria</taxon>
        <taxon>Pseudomonadati</taxon>
        <taxon>Pseudomonadota</taxon>
        <taxon>Alphaproteobacteria</taxon>
        <taxon>Acetobacterales</taxon>
        <taxon>Acetobacteraceae</taxon>
        <taxon>Acetobacter</taxon>
    </lineage>
</organism>
<evidence type="ECO:0000313" key="5">
    <source>
        <dbReference type="Proteomes" id="UP000324536"/>
    </source>
</evidence>
<dbReference type="InterPro" id="IPR014710">
    <property type="entry name" value="RmlC-like_jellyroll"/>
</dbReference>
<dbReference type="Pfam" id="PF13560">
    <property type="entry name" value="HTH_31"/>
    <property type="match status" value="1"/>
</dbReference>
<reference evidence="4 5" key="1">
    <citation type="submission" date="2019-09" db="EMBL/GenBank/DDBJ databases">
        <title>Genome sequencing of strain KACC 21233.</title>
        <authorList>
            <person name="Heo J."/>
            <person name="Kim S.-J."/>
            <person name="Kim J.-S."/>
            <person name="Hong S.-B."/>
            <person name="Kwon S.-W."/>
        </authorList>
    </citation>
    <scope>NUCLEOTIDE SEQUENCE [LARGE SCALE GENOMIC DNA]</scope>
    <source>
        <strain evidence="4 5">KACC 21233</strain>
    </source>
</reference>
<dbReference type="GO" id="GO:0003677">
    <property type="term" value="F:DNA binding"/>
    <property type="evidence" value="ECO:0007669"/>
    <property type="project" value="UniProtKB-KW"/>
</dbReference>
<sequence length="232" mass="25448">MSASRKDPRIMPPTKRSPATRKALDKTAEELATGSLASPVRELTLEESLGAQIRQLRRRAELTGSDLATAAGISLGMLSKIENGQISPSLATLQAVCRALTVPLSQLFATAEEQRDCSFVRAGQGVIIDRRGTKAGHRYSLLGHLLSGPVVLEPYLITLRDDAQPYASFRHDGIEMIYMLSGRVTYRHGDEVYEMGPGDTLMFDSHAPHGPEECIEKPISYLSIIVYPRQVD</sequence>
<dbReference type="InterPro" id="IPR010982">
    <property type="entry name" value="Lambda_DNA-bd_dom_sf"/>
</dbReference>
<dbReference type="SUPFAM" id="SSF51182">
    <property type="entry name" value="RmlC-like cupins"/>
    <property type="match status" value="1"/>
</dbReference>
<dbReference type="EMBL" id="CP043506">
    <property type="protein sequence ID" value="QEO17531.1"/>
    <property type="molecule type" value="Genomic_DNA"/>
</dbReference>
<evidence type="ECO:0000256" key="2">
    <source>
        <dbReference type="SAM" id="MobiDB-lite"/>
    </source>
</evidence>
<dbReference type="SMART" id="SM00530">
    <property type="entry name" value="HTH_XRE"/>
    <property type="match status" value="1"/>
</dbReference>
<dbReference type="GO" id="GO:0003700">
    <property type="term" value="F:DNA-binding transcription factor activity"/>
    <property type="evidence" value="ECO:0007669"/>
    <property type="project" value="TreeGrafter"/>
</dbReference>
<dbReference type="Gene3D" id="2.60.120.10">
    <property type="entry name" value="Jelly Rolls"/>
    <property type="match status" value="1"/>
</dbReference>
<feature type="region of interest" description="Disordered" evidence="2">
    <location>
        <begin position="1"/>
        <end position="23"/>
    </location>
</feature>
<accession>A0A5C1YNJ1</accession>
<dbReference type="Proteomes" id="UP000324536">
    <property type="component" value="Chromosome"/>
</dbReference>
<dbReference type="InterPro" id="IPR001387">
    <property type="entry name" value="Cro/C1-type_HTH"/>
</dbReference>
<proteinExistence type="predicted"/>
<dbReference type="AlphaFoldDB" id="A0A5C1YNJ1"/>
<feature type="domain" description="HTH cro/C1-type" evidence="3">
    <location>
        <begin position="53"/>
        <end position="107"/>
    </location>
</feature>
<dbReference type="GO" id="GO:0005829">
    <property type="term" value="C:cytosol"/>
    <property type="evidence" value="ECO:0007669"/>
    <property type="project" value="TreeGrafter"/>
</dbReference>
<protein>
    <submittedName>
        <fullName evidence="4">Helix-turn-helix domain-containing protein</fullName>
    </submittedName>
</protein>
<keyword evidence="5" id="KW-1185">Reference proteome</keyword>
<dbReference type="Pfam" id="PF07883">
    <property type="entry name" value="Cupin_2"/>
    <property type="match status" value="1"/>
</dbReference>
<dbReference type="PANTHER" id="PTHR46797:SF1">
    <property type="entry name" value="METHYLPHOSPHONATE SYNTHASE"/>
    <property type="match status" value="1"/>
</dbReference>